<dbReference type="Proteomes" id="UP001595629">
    <property type="component" value="Unassembled WGS sequence"/>
</dbReference>
<evidence type="ECO:0000256" key="7">
    <source>
        <dbReference type="ARBA" id="ARBA00022989"/>
    </source>
</evidence>
<dbReference type="PANTHER" id="PTHR32063:SF11">
    <property type="entry name" value="CATION OR DRUG EFFLUX SYSTEM PROTEIN"/>
    <property type="match status" value="1"/>
</dbReference>
<sequence>MRFSQFFINRPIFAIVISVFITIVGGLAALNLPVAQYPQVVPPTVQVTARYPGASAETIARTVATPLEQQINGVEGMLYLSSQATGNGNLTITATFEVGSDLDAAQVRVQNRVAIAEPRLPEPVRRLGVTTQKASPDLLLVTHLFSPDGTRDDLYITGVAQQVRDELIRLDGVGTVSVFGARDYAMRVWLDPERIAALDMTPGEVLAAMRSQNVQIASGTLNQQPMPSEAAFEVAVQTTGRLVQPDEFGRIIVKRADEGRIVRLEDVARVELGAADYSTRAYLDTNSAVALGITQRPGSNALATAEAILTLMDELSQDFPEGLEHDVIYNPTGFIQESVDAVAHTMIEAVVLVIVVVMLFLGTWRAAVTPILAIPVSLIGTFAIMAALGFSINNLSLFGLVLAIGIVVDDAIIVVEGIEKHIRNGLAPRDAARKTMEEVSGALVAVALVLAAVFIPTASVAGISGLFYRQFALTITASTAISLLVSLTLTPALAAMLLKPHGASKPGLLARPAVWALGKFNRGFDRASDGYGALTKRLVRMPLVMLTIFAGLMVLSERQFAKVPGGFIPQQDQGYYIAVVQLPSGASLDRTDAVIRKATRSLLDIEGVENTAVFSGLNGATLTTESNMGVIFLTLTGFHEREEKGIHADEVLDEARSRMAAIPEAAIFVIGPPPVPGIGTGGGFKMVLQDRGDLGVVALEQAAQAVAAAANADPGLVAVFTQYNTATPRIWAEIDREKAEMLNVPVARINEALEVYLGSAYVNDFNLLGRTYNVVAQADARFRETAEDVARLRVRSDSGAMVPLGAVTRFSDTTGPLRQPRYNLYQSAAVQGQTMPGVSSAEALERMEAIAAEVLPQGIGYEWTELSYQEKNTDDTAALVFAFAVLFVFLVLAAQYESWALPAAVILIVPMVLLSAITGVWIAGLDNNILVQIGFVVLVALASKNAILIVEFAKQAEEQGADRWQAAVQAARTRLRPIVMTSLAFILGVVPLMLATGAGAEMRQALGVSVFSGMLGVTVFGLLFTPAFYVIMRSIEHRFRGPMKSPEGTLSPGV</sequence>
<gene>
    <name evidence="10" type="ORF">ACFORG_10265</name>
</gene>
<evidence type="ECO:0000256" key="2">
    <source>
        <dbReference type="ARBA" id="ARBA00010942"/>
    </source>
</evidence>
<dbReference type="Pfam" id="PF00873">
    <property type="entry name" value="ACR_tran"/>
    <property type="match status" value="1"/>
</dbReference>
<keyword evidence="7 9" id="KW-1133">Transmembrane helix</keyword>
<comment type="subcellular location">
    <subcellularLocation>
        <location evidence="1 9">Cell inner membrane</location>
        <topology evidence="1 9">Multi-pass membrane protein</topology>
    </subcellularLocation>
</comment>
<feature type="transmembrane region" description="Helical" evidence="9">
    <location>
        <begin position="974"/>
        <end position="994"/>
    </location>
</feature>
<name>A0ABV7TI96_9RHOB</name>
<dbReference type="PANTHER" id="PTHR32063">
    <property type="match status" value="1"/>
</dbReference>
<dbReference type="RefSeq" id="WP_386735332.1">
    <property type="nucleotide sequence ID" value="NZ_JBHRXI010000010.1"/>
</dbReference>
<dbReference type="NCBIfam" id="TIGR00915">
    <property type="entry name" value="2A0602"/>
    <property type="match status" value="1"/>
</dbReference>
<dbReference type="PRINTS" id="PR00702">
    <property type="entry name" value="ACRIFLAVINRP"/>
</dbReference>
<keyword evidence="4" id="KW-1003">Cell membrane</keyword>
<protein>
    <recommendedName>
        <fullName evidence="9">Efflux pump membrane transporter</fullName>
    </recommendedName>
</protein>
<evidence type="ECO:0000256" key="6">
    <source>
        <dbReference type="ARBA" id="ARBA00022692"/>
    </source>
</evidence>
<feature type="transmembrane region" description="Helical" evidence="9">
    <location>
        <begin position="929"/>
        <end position="953"/>
    </location>
</feature>
<dbReference type="Gene3D" id="3.30.70.1320">
    <property type="entry name" value="Multidrug efflux transporter AcrB pore domain like"/>
    <property type="match status" value="1"/>
</dbReference>
<dbReference type="InterPro" id="IPR027463">
    <property type="entry name" value="AcrB_DN_DC_subdom"/>
</dbReference>
<dbReference type="SUPFAM" id="SSF82714">
    <property type="entry name" value="Multidrug efflux transporter AcrB TolC docking domain, DN and DC subdomains"/>
    <property type="match status" value="2"/>
</dbReference>
<feature type="transmembrane region" description="Helical" evidence="9">
    <location>
        <begin position="398"/>
        <end position="418"/>
    </location>
</feature>
<evidence type="ECO:0000256" key="4">
    <source>
        <dbReference type="ARBA" id="ARBA00022475"/>
    </source>
</evidence>
<reference evidence="11" key="1">
    <citation type="journal article" date="2019" name="Int. J. Syst. Evol. Microbiol.">
        <title>The Global Catalogue of Microorganisms (GCM) 10K type strain sequencing project: providing services to taxonomists for standard genome sequencing and annotation.</title>
        <authorList>
            <consortium name="The Broad Institute Genomics Platform"/>
            <consortium name="The Broad Institute Genome Sequencing Center for Infectious Disease"/>
            <person name="Wu L."/>
            <person name="Ma J."/>
        </authorList>
    </citation>
    <scope>NUCLEOTIDE SEQUENCE [LARGE SCALE GENOMIC DNA]</scope>
    <source>
        <strain evidence="11">KCTC 42911</strain>
    </source>
</reference>
<feature type="transmembrane region" description="Helical" evidence="9">
    <location>
        <begin position="371"/>
        <end position="392"/>
    </location>
</feature>
<organism evidence="10 11">
    <name type="scientific">Lutimaribacter marinistellae</name>
    <dbReference type="NCBI Taxonomy" id="1820329"/>
    <lineage>
        <taxon>Bacteria</taxon>
        <taxon>Pseudomonadati</taxon>
        <taxon>Pseudomonadota</taxon>
        <taxon>Alphaproteobacteria</taxon>
        <taxon>Rhodobacterales</taxon>
        <taxon>Roseobacteraceae</taxon>
        <taxon>Lutimaribacter</taxon>
    </lineage>
</organism>
<evidence type="ECO:0000256" key="5">
    <source>
        <dbReference type="ARBA" id="ARBA00022519"/>
    </source>
</evidence>
<dbReference type="NCBIfam" id="NF000282">
    <property type="entry name" value="RND_permease_1"/>
    <property type="match status" value="1"/>
</dbReference>
<feature type="transmembrane region" description="Helical" evidence="9">
    <location>
        <begin position="473"/>
        <end position="498"/>
    </location>
</feature>
<dbReference type="EMBL" id="JBHRXI010000010">
    <property type="protein sequence ID" value="MFC3614143.1"/>
    <property type="molecule type" value="Genomic_DNA"/>
</dbReference>
<keyword evidence="11" id="KW-1185">Reference proteome</keyword>
<dbReference type="Gene3D" id="1.20.1640.10">
    <property type="entry name" value="Multidrug efflux transporter AcrB transmembrane domain"/>
    <property type="match status" value="2"/>
</dbReference>
<keyword evidence="5 9" id="KW-0997">Cell inner membrane</keyword>
<dbReference type="SUPFAM" id="SSF82693">
    <property type="entry name" value="Multidrug efflux transporter AcrB pore domain, PN1, PN2, PC1 and PC2 subdomains"/>
    <property type="match status" value="4"/>
</dbReference>
<dbReference type="InterPro" id="IPR001036">
    <property type="entry name" value="Acrflvin-R"/>
</dbReference>
<feature type="transmembrane region" description="Helical" evidence="9">
    <location>
        <begin position="12"/>
        <end position="32"/>
    </location>
</feature>
<dbReference type="Gene3D" id="3.30.2090.10">
    <property type="entry name" value="Multidrug efflux transporter AcrB TolC docking domain, DN and DC subdomains"/>
    <property type="match status" value="2"/>
</dbReference>
<feature type="transmembrane region" description="Helical" evidence="9">
    <location>
        <begin position="439"/>
        <end position="467"/>
    </location>
</feature>
<comment type="caution">
    <text evidence="10">The sequence shown here is derived from an EMBL/GenBank/DDBJ whole genome shotgun (WGS) entry which is preliminary data.</text>
</comment>
<evidence type="ECO:0000256" key="1">
    <source>
        <dbReference type="ARBA" id="ARBA00004429"/>
    </source>
</evidence>
<dbReference type="Gene3D" id="3.30.70.1440">
    <property type="entry name" value="Multidrug efflux transporter AcrB pore domain"/>
    <property type="match status" value="1"/>
</dbReference>
<accession>A0ABV7TI96</accession>
<feature type="transmembrane region" description="Helical" evidence="9">
    <location>
        <begin position="876"/>
        <end position="894"/>
    </location>
</feature>
<comment type="similarity">
    <text evidence="2 9">Belongs to the resistance-nodulation-cell division (RND) (TC 2.A.6) family.</text>
</comment>
<proteinExistence type="inferred from homology"/>
<keyword evidence="3 9" id="KW-0813">Transport</keyword>
<evidence type="ECO:0000256" key="3">
    <source>
        <dbReference type="ARBA" id="ARBA00022448"/>
    </source>
</evidence>
<keyword evidence="8 9" id="KW-0472">Membrane</keyword>
<dbReference type="InterPro" id="IPR004764">
    <property type="entry name" value="MdtF-like"/>
</dbReference>
<evidence type="ECO:0000313" key="11">
    <source>
        <dbReference type="Proteomes" id="UP001595629"/>
    </source>
</evidence>
<feature type="transmembrane region" description="Helical" evidence="9">
    <location>
        <begin position="538"/>
        <end position="555"/>
    </location>
</feature>
<evidence type="ECO:0000313" key="10">
    <source>
        <dbReference type="EMBL" id="MFC3614143.1"/>
    </source>
</evidence>
<feature type="transmembrane region" description="Helical" evidence="9">
    <location>
        <begin position="901"/>
        <end position="923"/>
    </location>
</feature>
<evidence type="ECO:0000256" key="8">
    <source>
        <dbReference type="ARBA" id="ARBA00023136"/>
    </source>
</evidence>
<dbReference type="SUPFAM" id="SSF82866">
    <property type="entry name" value="Multidrug efflux transporter AcrB transmembrane domain"/>
    <property type="match status" value="2"/>
</dbReference>
<dbReference type="Gene3D" id="3.30.70.1430">
    <property type="entry name" value="Multidrug efflux transporter AcrB pore domain"/>
    <property type="match status" value="2"/>
</dbReference>
<feature type="transmembrane region" description="Helical" evidence="9">
    <location>
        <begin position="1006"/>
        <end position="1031"/>
    </location>
</feature>
<feature type="transmembrane region" description="Helical" evidence="9">
    <location>
        <begin position="341"/>
        <end position="364"/>
    </location>
</feature>
<keyword evidence="6 9" id="KW-0812">Transmembrane</keyword>
<evidence type="ECO:0000256" key="9">
    <source>
        <dbReference type="RuleBase" id="RU364070"/>
    </source>
</evidence>